<reference evidence="2" key="1">
    <citation type="submission" date="2015-07" db="EMBL/GenBank/DDBJ databases">
        <title>Adaptation to a free-living lifestyle via gene acquisitions in the diplomonad Trepomonas sp. PC1.</title>
        <authorList>
            <person name="Xu F."/>
            <person name="Jerlstrom-Hultqvist J."/>
            <person name="Kolisko M."/>
            <person name="Simpson A.G.B."/>
            <person name="Roger A.J."/>
            <person name="Svard S.G."/>
            <person name="Andersson J.O."/>
        </authorList>
    </citation>
    <scope>NUCLEOTIDE SEQUENCE</scope>
    <source>
        <strain evidence="2">PC1</strain>
    </source>
</reference>
<dbReference type="AlphaFoldDB" id="A0A146K3C3"/>
<evidence type="ECO:0000256" key="1">
    <source>
        <dbReference type="SAM" id="Coils"/>
    </source>
</evidence>
<accession>A0A146K3C3</accession>
<protein>
    <submittedName>
        <fullName evidence="2">Uncharacterized protein</fullName>
    </submittedName>
</protein>
<gene>
    <name evidence="2" type="ORF">TPC1_30319</name>
</gene>
<organism evidence="2">
    <name type="scientific">Trepomonas sp. PC1</name>
    <dbReference type="NCBI Taxonomy" id="1076344"/>
    <lineage>
        <taxon>Eukaryota</taxon>
        <taxon>Metamonada</taxon>
        <taxon>Diplomonadida</taxon>
        <taxon>Hexamitidae</taxon>
        <taxon>Hexamitinae</taxon>
        <taxon>Trepomonas</taxon>
    </lineage>
</organism>
<feature type="coiled-coil region" evidence="1">
    <location>
        <begin position="650"/>
        <end position="691"/>
    </location>
</feature>
<name>A0A146K3C3_9EUKA</name>
<keyword evidence="1" id="KW-0175">Coiled coil</keyword>
<proteinExistence type="predicted"/>
<feature type="coiled-coil region" evidence="1">
    <location>
        <begin position="499"/>
        <end position="575"/>
    </location>
</feature>
<dbReference type="EMBL" id="GDID01006420">
    <property type="protein sequence ID" value="JAP90186.1"/>
    <property type="molecule type" value="Transcribed_RNA"/>
</dbReference>
<feature type="non-terminal residue" evidence="2">
    <location>
        <position position="1"/>
    </location>
</feature>
<evidence type="ECO:0000313" key="2">
    <source>
        <dbReference type="EMBL" id="JAP90186.1"/>
    </source>
</evidence>
<sequence>SMFKWASELLNEQISNISQFSSCYNIIQLLLALFPELKQQNELLIKQTLVKDQSQIQLQSNISLLKYLLRQKGISAELFQLQNSLNERQMTQILATLFYIGLVKQNNQENVTFEVPLTQKVCQFLQSDEIVNICGSDFDSLLNELTRTIQQTESAQNQQLTQKNDAQHTEIYQQNLNGVQQTVQNHSYPVQMQVQTHQTSQQPNFDVSKMQSPLTDVQTQQINVKSLQNSRLLNKLPNTLNLANSQVQTAQTAQTEDIKILSDLYKLIHEQIRIKKIPGQVLDVFAQKQTQLANLNEKLVKEVIPTLMEGDQHNFQSELAKMNQQFGSQPFQKSFQLLRETLQTEILQLEELTQIKNIVKENGLNIPDFISQEHLCLELMKLCYNISEKLDIIQKTEQKMQKIDFQAPKVDFEHVQIISDEVQTQVSKIIGYKPEFQAMQLTVHQSSLNQDLIQFLPDNLQHNVQTALQTVTDPSLLKTYNLLLQQQTSQQQNIILQLQEQQTSQINDFKNQIQSILNQIISLKQQHSRQIDQLNENIANCVQTKFQEAKSILHIQNLQNEIQALQTSLQENISKNELLHSELKQKTKENAFQQLQDEFQAKIIEKQTQIIKKLKSGLNVQKDEAELKKMLWSGVEDKEPLAVQLDKEYKDKDQNQNEALRTTLKEKEQEIIQLKSEFEAFRLQYELLEQNYITLKKVWE</sequence>